<feature type="transmembrane region" description="Helical" evidence="6">
    <location>
        <begin position="71"/>
        <end position="92"/>
    </location>
</feature>
<feature type="transmembrane region" description="Helical" evidence="6">
    <location>
        <begin position="14"/>
        <end position="34"/>
    </location>
</feature>
<evidence type="ECO:0008006" key="9">
    <source>
        <dbReference type="Google" id="ProtNLM"/>
    </source>
</evidence>
<organism evidence="7 8">
    <name type="scientific">Ornithinibacillus bavariensis</name>
    <dbReference type="NCBI Taxonomy" id="545502"/>
    <lineage>
        <taxon>Bacteria</taxon>
        <taxon>Bacillati</taxon>
        <taxon>Bacillota</taxon>
        <taxon>Bacilli</taxon>
        <taxon>Bacillales</taxon>
        <taxon>Bacillaceae</taxon>
        <taxon>Ornithinibacillus</taxon>
    </lineage>
</organism>
<keyword evidence="8" id="KW-1185">Reference proteome</keyword>
<evidence type="ECO:0000256" key="2">
    <source>
        <dbReference type="ARBA" id="ARBA00022475"/>
    </source>
</evidence>
<evidence type="ECO:0000256" key="1">
    <source>
        <dbReference type="ARBA" id="ARBA00004651"/>
    </source>
</evidence>
<comment type="caution">
    <text evidence="7">The sequence shown here is derived from an EMBL/GenBank/DDBJ whole genome shotgun (WGS) entry which is preliminary data.</text>
</comment>
<evidence type="ECO:0000256" key="6">
    <source>
        <dbReference type="SAM" id="Phobius"/>
    </source>
</evidence>
<dbReference type="EMBL" id="BORP01000001">
    <property type="protein sequence ID" value="GIO25616.1"/>
    <property type="molecule type" value="Genomic_DNA"/>
</dbReference>
<protein>
    <recommendedName>
        <fullName evidence="9">Cytochrome c oxidase assembly protein</fullName>
    </recommendedName>
</protein>
<dbReference type="InterPro" id="IPR019108">
    <property type="entry name" value="Caa3_assmbl_CtaG-rel"/>
</dbReference>
<evidence type="ECO:0000256" key="3">
    <source>
        <dbReference type="ARBA" id="ARBA00022692"/>
    </source>
</evidence>
<keyword evidence="4 6" id="KW-1133">Transmembrane helix</keyword>
<proteinExistence type="predicted"/>
<comment type="subcellular location">
    <subcellularLocation>
        <location evidence="1">Cell membrane</location>
        <topology evidence="1">Multi-pass membrane protein</topology>
    </subcellularLocation>
</comment>
<gene>
    <name evidence="7" type="ORF">J43TS3_02270</name>
</gene>
<sequence length="271" mass="31134">MLDVILEEFQFSSLWNAGIFLFLGFTAIIYLFLLPQEKKHSIWKTVIFLVGLIIIFIAAGSPLNIIGRIQFSSHIIQIILLCFVAPPMLLIGMKRKLVYRLLNISIIKSSVHFLTKPYFTIGAFFLFLYAYHHPPIFDQARIDLYLNYFYLLGLLLTATLLWTPIIYRLAHRMKYIVLYHLLCILLLIPLSIVLMVSNGVLYEAYTDLTTFTQALEVCLPAGYKLSSEDVLLLLPFEPVREQHIGGVIWLVVGLVIFSISLFLKNISMKNK</sequence>
<name>A0A920C4E2_9BACI</name>
<keyword evidence="3 6" id="KW-0812">Transmembrane</keyword>
<feature type="transmembrane region" description="Helical" evidence="6">
    <location>
        <begin position="46"/>
        <end position="65"/>
    </location>
</feature>
<feature type="transmembrane region" description="Helical" evidence="6">
    <location>
        <begin position="175"/>
        <end position="196"/>
    </location>
</feature>
<evidence type="ECO:0000313" key="7">
    <source>
        <dbReference type="EMBL" id="GIO25616.1"/>
    </source>
</evidence>
<keyword evidence="5 6" id="KW-0472">Membrane</keyword>
<dbReference type="Proteomes" id="UP000676917">
    <property type="component" value="Unassembled WGS sequence"/>
</dbReference>
<dbReference type="AlphaFoldDB" id="A0A920C4E2"/>
<evidence type="ECO:0000256" key="4">
    <source>
        <dbReference type="ARBA" id="ARBA00022989"/>
    </source>
</evidence>
<evidence type="ECO:0000313" key="8">
    <source>
        <dbReference type="Proteomes" id="UP000676917"/>
    </source>
</evidence>
<dbReference type="Pfam" id="PF09678">
    <property type="entry name" value="Caa3_CtaG"/>
    <property type="match status" value="1"/>
</dbReference>
<dbReference type="RefSeq" id="WP_212919151.1">
    <property type="nucleotide sequence ID" value="NZ_BORP01000001.1"/>
</dbReference>
<accession>A0A920C4E2</accession>
<evidence type="ECO:0000256" key="5">
    <source>
        <dbReference type="ARBA" id="ARBA00023136"/>
    </source>
</evidence>
<keyword evidence="2" id="KW-1003">Cell membrane</keyword>
<reference evidence="7" key="1">
    <citation type="submission" date="2021-03" db="EMBL/GenBank/DDBJ databases">
        <title>Antimicrobial resistance genes in bacteria isolated from Japanese honey, and their potential for conferring macrolide and lincosamide resistance in the American foulbrood pathogen Paenibacillus larvae.</title>
        <authorList>
            <person name="Okamoto M."/>
            <person name="Kumagai M."/>
            <person name="Kanamori H."/>
            <person name="Takamatsu D."/>
        </authorList>
    </citation>
    <scope>NUCLEOTIDE SEQUENCE</scope>
    <source>
        <strain evidence="7">J43TS3</strain>
    </source>
</reference>
<feature type="transmembrane region" description="Helical" evidence="6">
    <location>
        <begin position="113"/>
        <end position="132"/>
    </location>
</feature>
<feature type="transmembrane region" description="Helical" evidence="6">
    <location>
        <begin position="144"/>
        <end position="163"/>
    </location>
</feature>
<feature type="transmembrane region" description="Helical" evidence="6">
    <location>
        <begin position="243"/>
        <end position="263"/>
    </location>
</feature>
<dbReference type="GO" id="GO:0005886">
    <property type="term" value="C:plasma membrane"/>
    <property type="evidence" value="ECO:0007669"/>
    <property type="project" value="UniProtKB-SubCell"/>
</dbReference>